<comment type="caution">
    <text evidence="2">The sequence shown here is derived from an EMBL/GenBank/DDBJ whole genome shotgun (WGS) entry which is preliminary data.</text>
</comment>
<evidence type="ECO:0000313" key="3">
    <source>
        <dbReference type="Proteomes" id="UP000290819"/>
    </source>
</evidence>
<gene>
    <name evidence="2" type="ORF">B5V03_15640</name>
</gene>
<sequence length="261" mass="29584">MRLIPRAFVLASAFLLTVNWAGAAELRRFGDHQLFTKGPFSAFMDPFNKREYVAGKDFDQSFTVDPENFPVGTTITWNWPIRDPKFIVGFLQAAAYGDYFNTVPQRQIRPSRINEIQQLSVSHDLTFSGTHNGFDVIYDYFLTKAPRGWTSRLFEIEVFLRTPEYSVKYFNTATPIGTFEHAGVQWKVAIDRRPKVPDILFIPVTHADLAKGSIDLQAMHLFLKSKGILTGEEYYNGHSLGVEPAQGTGSFLVNAVSVDYR</sequence>
<keyword evidence="3" id="KW-1185">Reference proteome</keyword>
<protein>
    <submittedName>
        <fullName evidence="2">Uncharacterized protein</fullName>
    </submittedName>
</protein>
<dbReference type="Proteomes" id="UP000290819">
    <property type="component" value="Unassembled WGS sequence"/>
</dbReference>
<evidence type="ECO:0000256" key="1">
    <source>
        <dbReference type="SAM" id="SignalP"/>
    </source>
</evidence>
<dbReference type="InterPro" id="IPR013319">
    <property type="entry name" value="GH11/12"/>
</dbReference>
<reference evidence="2 3" key="1">
    <citation type="submission" date="2017-03" db="EMBL/GenBank/DDBJ databases">
        <authorList>
            <person name="Safronova V.I."/>
            <person name="Sazanova A.L."/>
            <person name="Chirak E.R."/>
        </authorList>
    </citation>
    <scope>NUCLEOTIDE SEQUENCE [LARGE SCALE GENOMIC DNA]</scope>
    <source>
        <strain evidence="2 3">Opo-243</strain>
    </source>
</reference>
<dbReference type="InterPro" id="IPR013320">
    <property type="entry name" value="ConA-like_dom_sf"/>
</dbReference>
<dbReference type="GO" id="GO:0004553">
    <property type="term" value="F:hydrolase activity, hydrolyzing O-glycosyl compounds"/>
    <property type="evidence" value="ECO:0007669"/>
    <property type="project" value="InterPro"/>
</dbReference>
<feature type="chain" id="PRO_5020337425" evidence="1">
    <location>
        <begin position="24"/>
        <end position="261"/>
    </location>
</feature>
<dbReference type="EMBL" id="MZXW01000017">
    <property type="protein sequence ID" value="RXT47703.1"/>
    <property type="molecule type" value="Genomic_DNA"/>
</dbReference>
<dbReference type="AlphaFoldDB" id="A0A4Q1V997"/>
<name>A0A4Q1V997_9BRAD</name>
<dbReference type="Gene3D" id="2.60.120.180">
    <property type="match status" value="1"/>
</dbReference>
<organism evidence="2 3">
    <name type="scientific">Bradyrhizobium betae</name>
    <dbReference type="NCBI Taxonomy" id="244734"/>
    <lineage>
        <taxon>Bacteria</taxon>
        <taxon>Pseudomonadati</taxon>
        <taxon>Pseudomonadota</taxon>
        <taxon>Alphaproteobacteria</taxon>
        <taxon>Hyphomicrobiales</taxon>
        <taxon>Nitrobacteraceae</taxon>
        <taxon>Bradyrhizobium</taxon>
    </lineage>
</organism>
<feature type="signal peptide" evidence="1">
    <location>
        <begin position="1"/>
        <end position="23"/>
    </location>
</feature>
<dbReference type="SUPFAM" id="SSF49899">
    <property type="entry name" value="Concanavalin A-like lectins/glucanases"/>
    <property type="match status" value="1"/>
</dbReference>
<dbReference type="OrthoDB" id="8435598at2"/>
<proteinExistence type="predicted"/>
<accession>A0A4Q1V997</accession>
<evidence type="ECO:0000313" key="2">
    <source>
        <dbReference type="EMBL" id="RXT47703.1"/>
    </source>
</evidence>
<dbReference type="RefSeq" id="WP_129271240.1">
    <property type="nucleotide sequence ID" value="NZ_MZXW01000017.1"/>
</dbReference>
<keyword evidence="1" id="KW-0732">Signal</keyword>